<organism evidence="3">
    <name type="scientific">Oryza glumipatula</name>
    <dbReference type="NCBI Taxonomy" id="40148"/>
    <lineage>
        <taxon>Eukaryota</taxon>
        <taxon>Viridiplantae</taxon>
        <taxon>Streptophyta</taxon>
        <taxon>Embryophyta</taxon>
        <taxon>Tracheophyta</taxon>
        <taxon>Spermatophyta</taxon>
        <taxon>Magnoliopsida</taxon>
        <taxon>Liliopsida</taxon>
        <taxon>Poales</taxon>
        <taxon>Poaceae</taxon>
        <taxon>BOP clade</taxon>
        <taxon>Oryzoideae</taxon>
        <taxon>Oryzeae</taxon>
        <taxon>Oryzinae</taxon>
        <taxon>Oryza</taxon>
    </lineage>
</organism>
<dbReference type="AlphaFoldDB" id="A0A0D9ZU09"/>
<dbReference type="Proteomes" id="UP000026961">
    <property type="component" value="Chromosome 5"/>
</dbReference>
<evidence type="ECO:0000256" key="2">
    <source>
        <dbReference type="ARBA" id="ARBA00022679"/>
    </source>
</evidence>
<evidence type="ECO:0000256" key="1">
    <source>
        <dbReference type="ARBA" id="ARBA00009861"/>
    </source>
</evidence>
<keyword evidence="2" id="KW-0808">Transferase</keyword>
<dbReference type="InterPro" id="IPR050898">
    <property type="entry name" value="Plant_acyltransferase"/>
</dbReference>
<comment type="similarity">
    <text evidence="1">Belongs to the plant acyltransferase family.</text>
</comment>
<dbReference type="GO" id="GO:0050734">
    <property type="term" value="F:hydroxycinnamoyltransferase activity"/>
    <property type="evidence" value="ECO:0007669"/>
    <property type="project" value="UniProtKB-ARBA"/>
</dbReference>
<dbReference type="eggNOG" id="ENOG502QV0F">
    <property type="taxonomic scope" value="Eukaryota"/>
</dbReference>
<name>A0A0D9ZU09_9ORYZ</name>
<sequence length="444" mass="47506">MAMEKQQLRFAVRRREPELVGPAAPTPRETKRLSDLDDHETLRVQVKFAFFYRAGGEHDAAGVVRRALGEALVPYYPLAGRVREVEERKLVVDCTGEGVLFVEADADVRLEELEEDGDGGGELRPPFPSMDQLLLDVEGSGGGVLGSPLLLVQVTRLLCGGFVLAVRVNHTMCDAIGAAQFLLAVGELARGLPAPTVRPAWCRELLDARSPPAPSFPHREFDVVPPPPPPGDLVTRTFTFTAADVAAIREGLPPRLRGTATTFEALTAFLWRARTAALELPDGEDARLVVIANLRGVAELNLPGGYYGNACVAPTAITTGEALLRRGSLGDAAEMVREAKAAVTAEYARSAADVLVLRGRPLLALSNVFVVSDHRHAGFHRLDLGWGEPAYGGVSDVVFGLAFLVAVKNGGGGGESAVGALVSLPPPAMERFASEMEKLYKRPN</sequence>
<protein>
    <submittedName>
        <fullName evidence="3">Uncharacterized protein</fullName>
    </submittedName>
</protein>
<dbReference type="Pfam" id="PF02458">
    <property type="entry name" value="Transferase"/>
    <property type="match status" value="1"/>
</dbReference>
<dbReference type="InterPro" id="IPR023213">
    <property type="entry name" value="CAT-like_dom_sf"/>
</dbReference>
<evidence type="ECO:0000313" key="4">
    <source>
        <dbReference type="Proteomes" id="UP000026961"/>
    </source>
</evidence>
<reference evidence="3" key="2">
    <citation type="submission" date="2018-05" db="EMBL/GenBank/DDBJ databases">
        <title>OgluRS3 (Oryza glumaepatula Reference Sequence Version 3).</title>
        <authorList>
            <person name="Zhang J."/>
            <person name="Kudrna D."/>
            <person name="Lee S."/>
            <person name="Talag J."/>
            <person name="Welchert J."/>
            <person name="Wing R.A."/>
        </authorList>
    </citation>
    <scope>NUCLEOTIDE SEQUENCE [LARGE SCALE GENOMIC DNA]</scope>
</reference>
<keyword evidence="4" id="KW-1185">Reference proteome</keyword>
<dbReference type="Gene3D" id="3.30.559.10">
    <property type="entry name" value="Chloramphenicol acetyltransferase-like domain"/>
    <property type="match status" value="2"/>
</dbReference>
<dbReference type="Gramene" id="OGLUM05G02790.1">
    <property type="protein sequence ID" value="OGLUM05G02790.1"/>
    <property type="gene ID" value="OGLUM05G02790"/>
</dbReference>
<proteinExistence type="inferred from homology"/>
<accession>A0A0D9ZU09</accession>
<dbReference type="PANTHER" id="PTHR31147">
    <property type="entry name" value="ACYL TRANSFERASE 4"/>
    <property type="match status" value="1"/>
</dbReference>
<dbReference type="EnsemblPlants" id="OGLUM05G02790.1">
    <property type="protein sequence ID" value="OGLUM05G02790.1"/>
    <property type="gene ID" value="OGLUM05G02790"/>
</dbReference>
<evidence type="ECO:0000313" key="3">
    <source>
        <dbReference type="EnsemblPlants" id="OGLUM05G02790.1"/>
    </source>
</evidence>
<reference evidence="3" key="1">
    <citation type="submission" date="2015-04" db="UniProtKB">
        <authorList>
            <consortium name="EnsemblPlants"/>
        </authorList>
    </citation>
    <scope>IDENTIFICATION</scope>
</reference>
<dbReference type="HOGENOM" id="CLU_014546_2_2_1"/>
<dbReference type="PANTHER" id="PTHR31147:SF66">
    <property type="entry name" value="OS05G0315700 PROTEIN"/>
    <property type="match status" value="1"/>
</dbReference>
<dbReference type="STRING" id="40148.A0A0D9ZU09"/>